<evidence type="ECO:0000256" key="6">
    <source>
        <dbReference type="RuleBase" id="RU000304"/>
    </source>
</evidence>
<dbReference type="PANTHER" id="PTHR45707">
    <property type="entry name" value="C2 CALCIUM/LIPID-BINDING PLANT PHOSPHORIBOSYLTRANSFERASE FAMILY PROTEIN"/>
    <property type="match status" value="1"/>
</dbReference>
<dbReference type="PROSITE" id="PS00108">
    <property type="entry name" value="PROTEIN_KINASE_ST"/>
    <property type="match status" value="1"/>
</dbReference>
<dbReference type="AlphaFoldDB" id="A0A2S3HJ01"/>
<dbReference type="SMART" id="SM00220">
    <property type="entry name" value="S_TKc"/>
    <property type="match status" value="1"/>
</dbReference>
<evidence type="ECO:0000256" key="4">
    <source>
        <dbReference type="ARBA" id="ARBA00022840"/>
    </source>
</evidence>
<feature type="compositionally biased region" description="Basic and acidic residues" evidence="7">
    <location>
        <begin position="401"/>
        <end position="410"/>
    </location>
</feature>
<keyword evidence="6" id="KW-0723">Serine/threonine-protein kinase</keyword>
<dbReference type="Gramene" id="PAN23646">
    <property type="protein sequence ID" value="PAN23646"/>
    <property type="gene ID" value="PAHAL_4G107400"/>
</dbReference>
<keyword evidence="1" id="KW-0808">Transferase</keyword>
<keyword evidence="4 5" id="KW-0067">ATP-binding</keyword>
<sequence>MDAESSRHDNLESIFEGASSEPRTLPLEYLRNITNDFSEELLLGEGGFGKVYKGVKENGETIAVKRLSPSIPEVSQFENEARHLMKLNHPNIVPLVAYCFESKIIYVEQEGKYFWAEKPERLLCLEYMPEGSLRGCLSDESCGLDWDRRYKIIEGICFGLHYLHEEWNPKTPIIHMDLKPANILLDVNMVPKIADFGLSRLFGEEQTRTCTTNCFGTWGYKAPEYINRGTITKELDIFSLGVIIIEIVTGHKNYPEDTEVDDGSSQRYIELVLKNWRTRMENSQGYTSVEINYQQIALCIAIGLVCVKLDRMKRPTTSQIITMLRRPGSADGSIREGVRSPAKTKIHYLLTDWEFLFCTKVVQPEQTHDNKDGAQTVVTVAEETFADRRKQRSPASRPFRRFTEPRPAEETIAQTEKRGTLVFQPIGGATFYPTPTERDERTNCSII</sequence>
<dbReference type="InterPro" id="IPR008271">
    <property type="entry name" value="Ser/Thr_kinase_AS"/>
</dbReference>
<evidence type="ECO:0000256" key="2">
    <source>
        <dbReference type="ARBA" id="ARBA00022741"/>
    </source>
</evidence>
<evidence type="ECO:0000259" key="8">
    <source>
        <dbReference type="PROSITE" id="PS50011"/>
    </source>
</evidence>
<dbReference type="Proteomes" id="UP000243499">
    <property type="component" value="Chromosome 4"/>
</dbReference>
<dbReference type="PROSITE" id="PS50011">
    <property type="entry name" value="PROTEIN_KINASE_DOM"/>
    <property type="match status" value="1"/>
</dbReference>
<feature type="region of interest" description="Disordered" evidence="7">
    <location>
        <begin position="426"/>
        <end position="447"/>
    </location>
</feature>
<feature type="compositionally biased region" description="Basic and acidic residues" evidence="7">
    <location>
        <begin position="436"/>
        <end position="447"/>
    </location>
</feature>
<evidence type="ECO:0000313" key="9">
    <source>
        <dbReference type="EMBL" id="PAN23646.1"/>
    </source>
</evidence>
<dbReference type="InterPro" id="IPR000719">
    <property type="entry name" value="Prot_kinase_dom"/>
</dbReference>
<dbReference type="FunFam" id="1.10.510.10:FF:000870">
    <property type="entry name" value="OSJNBa0016N04.16-like protein"/>
    <property type="match status" value="1"/>
</dbReference>
<dbReference type="GO" id="GO:0004674">
    <property type="term" value="F:protein serine/threonine kinase activity"/>
    <property type="evidence" value="ECO:0007669"/>
    <property type="project" value="UniProtKB-KW"/>
</dbReference>
<dbReference type="PANTHER" id="PTHR45707:SF71">
    <property type="entry name" value="PROTEIN KINASE DOMAIN-CONTAINING PROTEIN"/>
    <property type="match status" value="1"/>
</dbReference>
<feature type="binding site" evidence="5">
    <location>
        <position position="65"/>
    </location>
    <ligand>
        <name>ATP</name>
        <dbReference type="ChEBI" id="CHEBI:30616"/>
    </ligand>
</feature>
<dbReference type="InterPro" id="IPR011009">
    <property type="entry name" value="Kinase-like_dom_sf"/>
</dbReference>
<keyword evidence="2 5" id="KW-0547">Nucleotide-binding</keyword>
<protein>
    <recommendedName>
        <fullName evidence="8">Protein kinase domain-containing protein</fullName>
    </recommendedName>
</protein>
<dbReference type="Pfam" id="PF00069">
    <property type="entry name" value="Pkinase"/>
    <property type="match status" value="1"/>
</dbReference>
<dbReference type="Gene3D" id="1.10.510.10">
    <property type="entry name" value="Transferase(Phosphotransferase) domain 1"/>
    <property type="match status" value="1"/>
</dbReference>
<feature type="domain" description="Protein kinase" evidence="8">
    <location>
        <begin position="37"/>
        <end position="350"/>
    </location>
</feature>
<dbReference type="SUPFAM" id="SSF56112">
    <property type="entry name" value="Protein kinase-like (PK-like)"/>
    <property type="match status" value="1"/>
</dbReference>
<dbReference type="InterPro" id="IPR017441">
    <property type="entry name" value="Protein_kinase_ATP_BS"/>
</dbReference>
<evidence type="ECO:0000256" key="3">
    <source>
        <dbReference type="ARBA" id="ARBA00022777"/>
    </source>
</evidence>
<name>A0A2S3HJ01_9POAL</name>
<feature type="region of interest" description="Disordered" evidence="7">
    <location>
        <begin position="387"/>
        <end position="410"/>
    </location>
</feature>
<proteinExistence type="inferred from homology"/>
<dbReference type="EMBL" id="CM008049">
    <property type="protein sequence ID" value="PAN23646.1"/>
    <property type="molecule type" value="Genomic_DNA"/>
</dbReference>
<accession>A0A2S3HJ01</accession>
<gene>
    <name evidence="9" type="ORF">PAHAL_4G107400</name>
</gene>
<evidence type="ECO:0000256" key="7">
    <source>
        <dbReference type="SAM" id="MobiDB-lite"/>
    </source>
</evidence>
<reference evidence="9" key="1">
    <citation type="submission" date="2018-04" db="EMBL/GenBank/DDBJ databases">
        <title>WGS assembly of Panicum hallii.</title>
        <authorList>
            <person name="Lovell J."/>
            <person name="Jenkins J."/>
            <person name="Lowry D."/>
            <person name="Mamidi S."/>
            <person name="Sreedasyam A."/>
            <person name="Weng X."/>
            <person name="Barry K."/>
            <person name="Bonette J."/>
            <person name="Campitelli B."/>
            <person name="Daum C."/>
            <person name="Gordon S."/>
            <person name="Gould B."/>
            <person name="Lipzen A."/>
            <person name="Macqueen A."/>
            <person name="Palacio-Mejia J."/>
            <person name="Plott C."/>
            <person name="Shakirov E."/>
            <person name="Shu S."/>
            <person name="Yoshinaga Y."/>
            <person name="Zane M."/>
            <person name="Rokhsar D."/>
            <person name="Grimwood J."/>
            <person name="Schmutz J."/>
            <person name="Juenger T."/>
        </authorList>
    </citation>
    <scope>NUCLEOTIDE SEQUENCE [LARGE SCALE GENOMIC DNA]</scope>
    <source>
        <strain evidence="9">FIL2</strain>
    </source>
</reference>
<keyword evidence="3" id="KW-0418">Kinase</keyword>
<dbReference type="Gene3D" id="3.30.200.20">
    <property type="entry name" value="Phosphorylase Kinase, domain 1"/>
    <property type="match status" value="1"/>
</dbReference>
<dbReference type="GO" id="GO:0005524">
    <property type="term" value="F:ATP binding"/>
    <property type="evidence" value="ECO:0007669"/>
    <property type="project" value="UniProtKB-UniRule"/>
</dbReference>
<evidence type="ECO:0000256" key="5">
    <source>
        <dbReference type="PROSITE-ProRule" id="PRU10141"/>
    </source>
</evidence>
<evidence type="ECO:0000256" key="1">
    <source>
        <dbReference type="ARBA" id="ARBA00022679"/>
    </source>
</evidence>
<organism evidence="9">
    <name type="scientific">Panicum hallii</name>
    <dbReference type="NCBI Taxonomy" id="206008"/>
    <lineage>
        <taxon>Eukaryota</taxon>
        <taxon>Viridiplantae</taxon>
        <taxon>Streptophyta</taxon>
        <taxon>Embryophyta</taxon>
        <taxon>Tracheophyta</taxon>
        <taxon>Spermatophyta</taxon>
        <taxon>Magnoliopsida</taxon>
        <taxon>Liliopsida</taxon>
        <taxon>Poales</taxon>
        <taxon>Poaceae</taxon>
        <taxon>PACMAD clade</taxon>
        <taxon>Panicoideae</taxon>
        <taxon>Panicodae</taxon>
        <taxon>Paniceae</taxon>
        <taxon>Panicinae</taxon>
        <taxon>Panicum</taxon>
        <taxon>Panicum sect. Panicum</taxon>
    </lineage>
</organism>
<comment type="similarity">
    <text evidence="6">Belongs to the protein kinase superfamily.</text>
</comment>
<dbReference type="PROSITE" id="PS00107">
    <property type="entry name" value="PROTEIN_KINASE_ATP"/>
    <property type="match status" value="1"/>
</dbReference>